<dbReference type="GO" id="GO:0008270">
    <property type="term" value="F:zinc ion binding"/>
    <property type="evidence" value="ECO:0007669"/>
    <property type="project" value="UniProtKB-KW"/>
</dbReference>
<evidence type="ECO:0000256" key="4">
    <source>
        <dbReference type="SAM" id="MobiDB-lite"/>
    </source>
</evidence>
<dbReference type="SMART" id="SM00184">
    <property type="entry name" value="RING"/>
    <property type="match status" value="1"/>
</dbReference>
<feature type="domain" description="RING-type" evidence="5">
    <location>
        <begin position="49"/>
        <end position="83"/>
    </location>
</feature>
<dbReference type="InterPro" id="IPR013083">
    <property type="entry name" value="Znf_RING/FYVE/PHD"/>
</dbReference>
<reference evidence="6" key="1">
    <citation type="journal article" date="2015" name="Nature">
        <title>Complex archaea that bridge the gap between prokaryotes and eukaryotes.</title>
        <authorList>
            <person name="Spang A."/>
            <person name="Saw J.H."/>
            <person name="Jorgensen S.L."/>
            <person name="Zaremba-Niedzwiedzka K."/>
            <person name="Martijn J."/>
            <person name="Lind A.E."/>
            <person name="van Eijk R."/>
            <person name="Schleper C."/>
            <person name="Guy L."/>
            <person name="Ettema T.J."/>
        </authorList>
    </citation>
    <scope>NUCLEOTIDE SEQUENCE</scope>
</reference>
<protein>
    <recommendedName>
        <fullName evidence="5">RING-type domain-containing protein</fullName>
    </recommendedName>
</protein>
<evidence type="ECO:0000256" key="2">
    <source>
        <dbReference type="ARBA" id="ARBA00022771"/>
    </source>
</evidence>
<dbReference type="InterPro" id="IPR018957">
    <property type="entry name" value="Znf_C3HC4_RING-type"/>
</dbReference>
<organism evidence="6">
    <name type="scientific">marine sediment metagenome</name>
    <dbReference type="NCBI Taxonomy" id="412755"/>
    <lineage>
        <taxon>unclassified sequences</taxon>
        <taxon>metagenomes</taxon>
        <taxon>ecological metagenomes</taxon>
    </lineage>
</organism>
<evidence type="ECO:0000313" key="6">
    <source>
        <dbReference type="EMBL" id="KKL27632.1"/>
    </source>
</evidence>
<dbReference type="AlphaFoldDB" id="A0A0F9CMF9"/>
<name>A0A0F9CMF9_9ZZZZ</name>
<dbReference type="InterPro" id="IPR017907">
    <property type="entry name" value="Znf_RING_CS"/>
</dbReference>
<dbReference type="Pfam" id="PF00097">
    <property type="entry name" value="zf-C3HC4"/>
    <property type="match status" value="1"/>
</dbReference>
<keyword evidence="3" id="KW-0862">Zinc</keyword>
<dbReference type="PROSITE" id="PS50089">
    <property type="entry name" value="ZF_RING_2"/>
    <property type="match status" value="1"/>
</dbReference>
<evidence type="ECO:0000259" key="5">
    <source>
        <dbReference type="PROSITE" id="PS50089"/>
    </source>
</evidence>
<dbReference type="Gene3D" id="3.30.40.10">
    <property type="entry name" value="Zinc/RING finger domain, C3HC4 (zinc finger)"/>
    <property type="match status" value="1"/>
</dbReference>
<proteinExistence type="predicted"/>
<accession>A0A0F9CMF9</accession>
<dbReference type="EMBL" id="LAZR01035391">
    <property type="protein sequence ID" value="KKL27632.1"/>
    <property type="molecule type" value="Genomic_DNA"/>
</dbReference>
<dbReference type="InterPro" id="IPR001841">
    <property type="entry name" value="Znf_RING"/>
</dbReference>
<dbReference type="PROSITE" id="PS00518">
    <property type="entry name" value="ZF_RING_1"/>
    <property type="match status" value="1"/>
</dbReference>
<comment type="caution">
    <text evidence="6">The sequence shown here is derived from an EMBL/GenBank/DDBJ whole genome shotgun (WGS) entry which is preliminary data.</text>
</comment>
<dbReference type="SUPFAM" id="SSF57850">
    <property type="entry name" value="RING/U-box"/>
    <property type="match status" value="1"/>
</dbReference>
<evidence type="ECO:0000256" key="3">
    <source>
        <dbReference type="ARBA" id="ARBA00022833"/>
    </source>
</evidence>
<keyword evidence="1" id="KW-0479">Metal-binding</keyword>
<evidence type="ECO:0000256" key="1">
    <source>
        <dbReference type="ARBA" id="ARBA00022723"/>
    </source>
</evidence>
<sequence length="83" mass="8873">MTQRGSGWGTMHSAPPYKADNPPGAPKISGAKGMLHKSRLGKEKTTFVCQKCLDKPATKQMTPCGHVICQDCLVEQGGECPLC</sequence>
<gene>
    <name evidence="6" type="ORF">LCGC14_2383220</name>
</gene>
<keyword evidence="2" id="KW-0863">Zinc-finger</keyword>
<feature type="region of interest" description="Disordered" evidence="4">
    <location>
        <begin position="1"/>
        <end position="36"/>
    </location>
</feature>